<protein>
    <submittedName>
        <fullName evidence="9">MFS multidrug transporter</fullName>
    </submittedName>
</protein>
<feature type="transmembrane region" description="Helical" evidence="7">
    <location>
        <begin position="490"/>
        <end position="511"/>
    </location>
</feature>
<feature type="transmembrane region" description="Helical" evidence="7">
    <location>
        <begin position="62"/>
        <end position="80"/>
    </location>
</feature>
<feature type="compositionally biased region" description="Polar residues" evidence="6">
    <location>
        <begin position="543"/>
        <end position="554"/>
    </location>
</feature>
<evidence type="ECO:0000256" key="2">
    <source>
        <dbReference type="ARBA" id="ARBA00007520"/>
    </source>
</evidence>
<feature type="compositionally biased region" description="Basic and acidic residues" evidence="6">
    <location>
        <begin position="518"/>
        <end position="540"/>
    </location>
</feature>
<feature type="transmembrane region" description="Helical" evidence="7">
    <location>
        <begin position="248"/>
        <end position="266"/>
    </location>
</feature>
<reference evidence="9 10" key="1">
    <citation type="submission" date="2024-06" db="EMBL/GenBank/DDBJ databases">
        <title>Complete genome of Phlyctema vagabunda strain 19-DSS-EL-015.</title>
        <authorList>
            <person name="Fiorenzani C."/>
        </authorList>
    </citation>
    <scope>NUCLEOTIDE SEQUENCE [LARGE SCALE GENOMIC DNA]</scope>
    <source>
        <strain evidence="9 10">19-DSS-EL-015</strain>
    </source>
</reference>
<comment type="caution">
    <text evidence="9">The sequence shown here is derived from an EMBL/GenBank/DDBJ whole genome shotgun (WGS) entry which is preliminary data.</text>
</comment>
<name>A0ABR4PW94_9HELO</name>
<dbReference type="Gene3D" id="1.20.1250.20">
    <property type="entry name" value="MFS general substrate transporter like domains"/>
    <property type="match status" value="1"/>
</dbReference>
<dbReference type="SUPFAM" id="SSF103473">
    <property type="entry name" value="MFS general substrate transporter"/>
    <property type="match status" value="2"/>
</dbReference>
<evidence type="ECO:0000256" key="5">
    <source>
        <dbReference type="ARBA" id="ARBA00023136"/>
    </source>
</evidence>
<dbReference type="PRINTS" id="PR01036">
    <property type="entry name" value="TCRTETB"/>
</dbReference>
<evidence type="ECO:0000313" key="10">
    <source>
        <dbReference type="Proteomes" id="UP001629113"/>
    </source>
</evidence>
<accession>A0ABR4PW94</accession>
<evidence type="ECO:0000256" key="3">
    <source>
        <dbReference type="ARBA" id="ARBA00022692"/>
    </source>
</evidence>
<evidence type="ECO:0000256" key="1">
    <source>
        <dbReference type="ARBA" id="ARBA00004141"/>
    </source>
</evidence>
<dbReference type="InterPro" id="IPR036259">
    <property type="entry name" value="MFS_trans_sf"/>
</dbReference>
<evidence type="ECO:0000256" key="7">
    <source>
        <dbReference type="SAM" id="Phobius"/>
    </source>
</evidence>
<feature type="transmembrane region" description="Helical" evidence="7">
    <location>
        <begin position="218"/>
        <end position="242"/>
    </location>
</feature>
<feature type="domain" description="Major facilitator superfamily (MFS) profile" evidence="8">
    <location>
        <begin position="26"/>
        <end position="517"/>
    </location>
</feature>
<dbReference type="EMBL" id="JBFCZG010000001">
    <property type="protein sequence ID" value="KAL3427633.1"/>
    <property type="molecule type" value="Genomic_DNA"/>
</dbReference>
<keyword evidence="4 7" id="KW-1133">Transmembrane helix</keyword>
<evidence type="ECO:0000256" key="6">
    <source>
        <dbReference type="SAM" id="MobiDB-lite"/>
    </source>
</evidence>
<feature type="transmembrane region" description="Helical" evidence="7">
    <location>
        <begin position="150"/>
        <end position="168"/>
    </location>
</feature>
<dbReference type="InterPro" id="IPR020846">
    <property type="entry name" value="MFS_dom"/>
</dbReference>
<feature type="transmembrane region" description="Helical" evidence="7">
    <location>
        <begin position="319"/>
        <end position="345"/>
    </location>
</feature>
<comment type="subcellular location">
    <subcellularLocation>
        <location evidence="1">Membrane</location>
        <topology evidence="1">Multi-pass membrane protein</topology>
    </subcellularLocation>
</comment>
<feature type="transmembrane region" description="Helical" evidence="7">
    <location>
        <begin position="25"/>
        <end position="50"/>
    </location>
</feature>
<dbReference type="InterPro" id="IPR011701">
    <property type="entry name" value="MFS"/>
</dbReference>
<feature type="transmembrane region" description="Helical" evidence="7">
    <location>
        <begin position="352"/>
        <end position="372"/>
    </location>
</feature>
<dbReference type="Proteomes" id="UP001629113">
    <property type="component" value="Unassembled WGS sequence"/>
</dbReference>
<evidence type="ECO:0000256" key="4">
    <source>
        <dbReference type="ARBA" id="ARBA00022989"/>
    </source>
</evidence>
<feature type="transmembrane region" description="Helical" evidence="7">
    <location>
        <begin position="92"/>
        <end position="115"/>
    </location>
</feature>
<keyword evidence="3 7" id="KW-0812">Transmembrane</keyword>
<dbReference type="PANTHER" id="PTHR23501">
    <property type="entry name" value="MAJOR FACILITATOR SUPERFAMILY"/>
    <property type="match status" value="1"/>
</dbReference>
<dbReference type="PROSITE" id="PS50850">
    <property type="entry name" value="MFS"/>
    <property type="match status" value="1"/>
</dbReference>
<keyword evidence="5 7" id="KW-0472">Membrane</keyword>
<feature type="transmembrane region" description="Helical" evidence="7">
    <location>
        <begin position="287"/>
        <end position="313"/>
    </location>
</feature>
<feature type="transmembrane region" description="Helical" evidence="7">
    <location>
        <begin position="180"/>
        <end position="197"/>
    </location>
</feature>
<evidence type="ECO:0000259" key="8">
    <source>
        <dbReference type="PROSITE" id="PS50850"/>
    </source>
</evidence>
<keyword evidence="10" id="KW-1185">Reference proteome</keyword>
<feature type="transmembrane region" description="Helical" evidence="7">
    <location>
        <begin position="121"/>
        <end position="143"/>
    </location>
</feature>
<gene>
    <name evidence="9" type="ORF">PVAG01_01142</name>
</gene>
<comment type="similarity">
    <text evidence="2">Belongs to the major facilitator superfamily. TCR/Tet family.</text>
</comment>
<organism evidence="9 10">
    <name type="scientific">Phlyctema vagabunda</name>
    <dbReference type="NCBI Taxonomy" id="108571"/>
    <lineage>
        <taxon>Eukaryota</taxon>
        <taxon>Fungi</taxon>
        <taxon>Dikarya</taxon>
        <taxon>Ascomycota</taxon>
        <taxon>Pezizomycotina</taxon>
        <taxon>Leotiomycetes</taxon>
        <taxon>Helotiales</taxon>
        <taxon>Dermateaceae</taxon>
        <taxon>Phlyctema</taxon>
    </lineage>
</organism>
<sequence length="560" mass="60491">MEDLETAEPSKTQHKVEKKSRAFKLAFISLCACSFISTLDTVIIAAALPAIAKALDATSNQAYWNGTGFLFAQAAFQPVYGALSEIFGRKYCLLVALTIFTIASVLCAAAQDIFWLIGARVFQGLGAGGINALCTIIIADMVALRERSKYVGFLGLVSSVALISGYILGASISERSTWRLVFYINLPVCIPTIVGLLKFLHLQATPLTLKENLLRADWIGMVILTSSLISLLFGVTSGGVLYSWSSANVLSALIAGGVGVIIFALHESFTAKYPMMPPRMFANRTSVSAYFSSFVLGLTLWAMEYYLILYFLVTQQKSLLGSAVAILPGTSFVPVFAAASGFIMAYTKRFKILNSTSLVLMSLGFGLTSLLRPDSSKAVQFGFQVLYGIGGGMLFPGRQVAIQASQADEDVPMASALSSFTVSLGEAFGVAIGGSIFQNVWRHKVARCISDGLIPTEYFLTDHEAEQAVNLIKEFPEPVRVIYRRITSEGINVIFIVLAIFAAVATLGSFISRDISLDKDSGSSQKFVEEKAEKTEKTQKTELVTSVETSTISGKESIVR</sequence>
<evidence type="ECO:0000313" key="9">
    <source>
        <dbReference type="EMBL" id="KAL3427633.1"/>
    </source>
</evidence>
<proteinExistence type="inferred from homology"/>
<dbReference type="Gene3D" id="1.20.1720.10">
    <property type="entry name" value="Multidrug resistance protein D"/>
    <property type="match status" value="1"/>
</dbReference>
<dbReference type="PANTHER" id="PTHR23501:SF102">
    <property type="entry name" value="DRUG TRANSPORTER, PUTATIVE (AFU_ORTHOLOGUE AFUA_3G08530)-RELATED"/>
    <property type="match status" value="1"/>
</dbReference>
<dbReference type="Pfam" id="PF07690">
    <property type="entry name" value="MFS_1"/>
    <property type="match status" value="1"/>
</dbReference>
<feature type="region of interest" description="Disordered" evidence="6">
    <location>
        <begin position="518"/>
        <end position="560"/>
    </location>
</feature>